<dbReference type="AlphaFoldDB" id="A0A2J6Q3W8"/>
<dbReference type="Proteomes" id="UP000235672">
    <property type="component" value="Unassembled WGS sequence"/>
</dbReference>
<dbReference type="EMBL" id="KZ613483">
    <property type="protein sequence ID" value="PMD20946.1"/>
    <property type="molecule type" value="Genomic_DNA"/>
</dbReference>
<feature type="non-terminal residue" evidence="1">
    <location>
        <position position="1"/>
    </location>
</feature>
<accession>A0A2J6Q3W8</accession>
<dbReference type="STRING" id="1745343.A0A2J6Q3W8"/>
<keyword evidence="2" id="KW-1185">Reference proteome</keyword>
<evidence type="ECO:0000313" key="2">
    <source>
        <dbReference type="Proteomes" id="UP000235672"/>
    </source>
</evidence>
<protein>
    <submittedName>
        <fullName evidence="1">Uncharacterized protein</fullName>
    </submittedName>
</protein>
<name>A0A2J6Q3W8_9HELO</name>
<sequence>EEKDPYVWVDPTPPKTEEQLLKERVDKALVGWPWIGVPSKLVAIVSTAPYTFNPNVQFELPMASQTSSLFVKLFENVMITAKVCRYLFQNHDAAWKFSATCKEAWRVMRWNIDTWDMTEGFFHNCEKPRFGKDAPKDPFNQGCVAPIVMVTPVRQKQGSASYVTQIKNLHKLCVTVNNFADFFKNLQLHRIPFLTTELLELLIPKMRNLQVLGIYNCQLIHVGEAMKLLDIIKIDKPLERENQVALDFFPNFHVGPVEEPGNPYSVGSYGVTWDNWNYDTTIAVWCLVIQIITKARSQGIDFESKHTMFRQWLEKGPCHKIKETIRTFMSPESSLELIAAMVSYRRTQGKINRLIQCNRLDGINWAIQSHKCTTCREVLMGIFFAYRDVYEKNAGLSPSLNCGGCLIKGHLRTEADHYKRKKRGIMRTW</sequence>
<dbReference type="OrthoDB" id="5428138at2759"/>
<organism evidence="1 2">
    <name type="scientific">Hyaloscypha hepaticicola</name>
    <dbReference type="NCBI Taxonomy" id="2082293"/>
    <lineage>
        <taxon>Eukaryota</taxon>
        <taxon>Fungi</taxon>
        <taxon>Dikarya</taxon>
        <taxon>Ascomycota</taxon>
        <taxon>Pezizomycotina</taxon>
        <taxon>Leotiomycetes</taxon>
        <taxon>Helotiales</taxon>
        <taxon>Hyaloscyphaceae</taxon>
        <taxon>Hyaloscypha</taxon>
    </lineage>
</organism>
<feature type="non-terminal residue" evidence="1">
    <location>
        <position position="429"/>
    </location>
</feature>
<evidence type="ECO:0000313" key="1">
    <source>
        <dbReference type="EMBL" id="PMD20946.1"/>
    </source>
</evidence>
<gene>
    <name evidence="1" type="ORF">NA56DRAFT_540642</name>
</gene>
<proteinExistence type="predicted"/>
<reference evidence="1 2" key="1">
    <citation type="submission" date="2016-05" db="EMBL/GenBank/DDBJ databases">
        <title>A degradative enzymes factory behind the ericoid mycorrhizal symbiosis.</title>
        <authorList>
            <consortium name="DOE Joint Genome Institute"/>
            <person name="Martino E."/>
            <person name="Morin E."/>
            <person name="Grelet G."/>
            <person name="Kuo A."/>
            <person name="Kohler A."/>
            <person name="Daghino S."/>
            <person name="Barry K."/>
            <person name="Choi C."/>
            <person name="Cichocki N."/>
            <person name="Clum A."/>
            <person name="Copeland A."/>
            <person name="Hainaut M."/>
            <person name="Haridas S."/>
            <person name="Labutti K."/>
            <person name="Lindquist E."/>
            <person name="Lipzen A."/>
            <person name="Khouja H.-R."/>
            <person name="Murat C."/>
            <person name="Ohm R."/>
            <person name="Olson A."/>
            <person name="Spatafora J."/>
            <person name="Veneault-Fourrey C."/>
            <person name="Henrissat B."/>
            <person name="Grigoriev I."/>
            <person name="Martin F."/>
            <person name="Perotto S."/>
        </authorList>
    </citation>
    <scope>NUCLEOTIDE SEQUENCE [LARGE SCALE GENOMIC DNA]</scope>
    <source>
        <strain evidence="1 2">UAMH 7357</strain>
    </source>
</reference>